<keyword evidence="10 11" id="KW-0503">Monooxygenase</keyword>
<dbReference type="Proteomes" id="UP000215914">
    <property type="component" value="Unassembled WGS sequence"/>
</dbReference>
<keyword evidence="7 10" id="KW-0560">Oxidoreductase</keyword>
<evidence type="ECO:0000256" key="8">
    <source>
        <dbReference type="ARBA" id="ARBA00023070"/>
    </source>
</evidence>
<reference evidence="11" key="1">
    <citation type="journal article" date="2017" name="Nature">
        <title>The sunflower genome provides insights into oil metabolism, flowering and Asterid evolution.</title>
        <authorList>
            <person name="Badouin H."/>
            <person name="Gouzy J."/>
            <person name="Grassa C.J."/>
            <person name="Murat F."/>
            <person name="Staton S.E."/>
            <person name="Cottret L."/>
            <person name="Lelandais-Briere C."/>
            <person name="Owens G.L."/>
            <person name="Carrere S."/>
            <person name="Mayjonade B."/>
            <person name="Legrand L."/>
            <person name="Gill N."/>
            <person name="Kane N.C."/>
            <person name="Bowers J.E."/>
            <person name="Hubner S."/>
            <person name="Bellec A."/>
            <person name="Berard A."/>
            <person name="Berges H."/>
            <person name="Blanchet N."/>
            <person name="Boniface M.C."/>
            <person name="Brunel D."/>
            <person name="Catrice O."/>
            <person name="Chaidir N."/>
            <person name="Claudel C."/>
            <person name="Donnadieu C."/>
            <person name="Faraut T."/>
            <person name="Fievet G."/>
            <person name="Helmstetter N."/>
            <person name="King M."/>
            <person name="Knapp S.J."/>
            <person name="Lai Z."/>
            <person name="Le Paslier M.C."/>
            <person name="Lippi Y."/>
            <person name="Lorenzon L."/>
            <person name="Mandel J.R."/>
            <person name="Marage G."/>
            <person name="Marchand G."/>
            <person name="Marquand E."/>
            <person name="Bret-Mestries E."/>
            <person name="Morien E."/>
            <person name="Nambeesan S."/>
            <person name="Nguyen T."/>
            <person name="Pegot-Espagnet P."/>
            <person name="Pouilly N."/>
            <person name="Raftis F."/>
            <person name="Sallet E."/>
            <person name="Schiex T."/>
            <person name="Thomas J."/>
            <person name="Vandecasteele C."/>
            <person name="Vares D."/>
            <person name="Vear F."/>
            <person name="Vautrin S."/>
            <person name="Crespi M."/>
            <person name="Mangin B."/>
            <person name="Burke J.M."/>
            <person name="Salse J."/>
            <person name="Munos S."/>
            <person name="Vincourt P."/>
            <person name="Rieseberg L.H."/>
            <person name="Langlade N.B."/>
        </authorList>
    </citation>
    <scope>NUCLEOTIDE SEQUENCE</scope>
    <source>
        <tissue evidence="11">Leaves</tissue>
    </source>
</reference>
<dbReference type="GO" id="GO:0050661">
    <property type="term" value="F:NADP binding"/>
    <property type="evidence" value="ECO:0007669"/>
    <property type="project" value="InterPro"/>
</dbReference>
<comment type="catalytic activity">
    <reaction evidence="9">
        <text>indole-3-pyruvate + NADPH + O2 + H(+) = (indol-3-yl)acetate + CO2 + NADP(+) + H2O</text>
        <dbReference type="Rhea" id="RHEA:34331"/>
        <dbReference type="ChEBI" id="CHEBI:15377"/>
        <dbReference type="ChEBI" id="CHEBI:15378"/>
        <dbReference type="ChEBI" id="CHEBI:15379"/>
        <dbReference type="ChEBI" id="CHEBI:16526"/>
        <dbReference type="ChEBI" id="CHEBI:17640"/>
        <dbReference type="ChEBI" id="CHEBI:30854"/>
        <dbReference type="ChEBI" id="CHEBI:57783"/>
        <dbReference type="ChEBI" id="CHEBI:58349"/>
        <dbReference type="EC" id="1.14.13.168"/>
    </reaction>
</comment>
<organism evidence="11 12">
    <name type="scientific">Helianthus annuus</name>
    <name type="common">Common sunflower</name>
    <dbReference type="NCBI Taxonomy" id="4232"/>
    <lineage>
        <taxon>Eukaryota</taxon>
        <taxon>Viridiplantae</taxon>
        <taxon>Streptophyta</taxon>
        <taxon>Embryophyta</taxon>
        <taxon>Tracheophyta</taxon>
        <taxon>Spermatophyta</taxon>
        <taxon>Magnoliopsida</taxon>
        <taxon>eudicotyledons</taxon>
        <taxon>Gunneridae</taxon>
        <taxon>Pentapetalae</taxon>
        <taxon>asterids</taxon>
        <taxon>campanulids</taxon>
        <taxon>Asterales</taxon>
        <taxon>Asteraceae</taxon>
        <taxon>Asteroideae</taxon>
        <taxon>Heliantheae alliance</taxon>
        <taxon>Heliantheae</taxon>
        <taxon>Helianthus</taxon>
    </lineage>
</organism>
<dbReference type="SUPFAM" id="SSF51905">
    <property type="entry name" value="FAD/NAD(P)-binding domain"/>
    <property type="match status" value="1"/>
</dbReference>
<dbReference type="GO" id="GO:0004499">
    <property type="term" value="F:N,N-dimethylaniline monooxygenase activity"/>
    <property type="evidence" value="ECO:0007669"/>
    <property type="project" value="InterPro"/>
</dbReference>
<evidence type="ECO:0000313" key="11">
    <source>
        <dbReference type="EMBL" id="KAF5762894.1"/>
    </source>
</evidence>
<comment type="caution">
    <text evidence="11">The sequence shown here is derived from an EMBL/GenBank/DDBJ whole genome shotgun (WGS) entry which is preliminary data.</text>
</comment>
<keyword evidence="12" id="KW-1185">Reference proteome</keyword>
<dbReference type="Pfam" id="PF00743">
    <property type="entry name" value="FMO-like"/>
    <property type="match status" value="1"/>
</dbReference>
<dbReference type="GO" id="GO:0050660">
    <property type="term" value="F:flavin adenine dinucleotide binding"/>
    <property type="evidence" value="ECO:0000318"/>
    <property type="project" value="GO_Central"/>
</dbReference>
<keyword evidence="6" id="KW-0521">NADP</keyword>
<sequence length="408" mass="45546">MTTGDKQTVAIIVGAGPAGLSTAASLHKLSIPYIILEREDCIASLFNKKAYDRLHLHLAKQFTHLPHFPIPATFPTYISRSDFLKYLDQYAAHFNITPEFRNNVKFAKYDEDMKKWKVEAAVEDGGVRCYVGRFLVVATGENCDAFVPEVDGLSEFEGEVIHSTEYKSGKEYEKKKVLVVGAGNSGNSGMEIAFDLANHGAKTSIVVRSPVHILSRWSTNFGLVLLKLMPLHLVDSLLVLVSKVTYGDLTMYGIQRPKEGPILIKIRDAKYPVMDVGTVKKIKSGEIQVLPALKSIKRGGNEIVFENGKCHQFDAIVFATGFKRSTHLWLQVAFFLHYRDGNRLGIGRVLIILYQYPIVRLCHMPSHILIGYISLITLRFTGLSVGGAAEYTFYYLMLLRLPVGNSIT</sequence>
<evidence type="ECO:0000256" key="4">
    <source>
        <dbReference type="ARBA" id="ARBA00022630"/>
    </source>
</evidence>
<evidence type="ECO:0000256" key="5">
    <source>
        <dbReference type="ARBA" id="ARBA00022827"/>
    </source>
</evidence>
<evidence type="ECO:0000256" key="9">
    <source>
        <dbReference type="ARBA" id="ARBA00047707"/>
    </source>
</evidence>
<protein>
    <recommendedName>
        <fullName evidence="10">Flavin-containing monooxygenase</fullName>
        <ecNumber evidence="10">1.-.-.-</ecNumber>
    </recommendedName>
</protein>
<dbReference type="Gramene" id="mRNA:HanXRQr2_Chr15g0673961">
    <property type="protein sequence ID" value="mRNA:HanXRQr2_Chr15g0673961"/>
    <property type="gene ID" value="HanXRQr2_Chr15g0673961"/>
</dbReference>
<keyword evidence="5 10" id="KW-0274">FAD</keyword>
<comment type="similarity">
    <text evidence="3 10">Belongs to the FMO family.</text>
</comment>
<evidence type="ECO:0000256" key="6">
    <source>
        <dbReference type="ARBA" id="ARBA00022857"/>
    </source>
</evidence>
<dbReference type="GO" id="GO:0103075">
    <property type="term" value="F:indole-3-pyruvate monooxygenase activity"/>
    <property type="evidence" value="ECO:0007669"/>
    <property type="project" value="UniProtKB-EC"/>
</dbReference>
<dbReference type="GO" id="GO:0004497">
    <property type="term" value="F:monooxygenase activity"/>
    <property type="evidence" value="ECO:0000318"/>
    <property type="project" value="GO_Central"/>
</dbReference>
<dbReference type="EMBL" id="MNCJ02000330">
    <property type="protein sequence ID" value="KAF5762894.1"/>
    <property type="molecule type" value="Genomic_DNA"/>
</dbReference>
<dbReference type="InterPro" id="IPR036188">
    <property type="entry name" value="FAD/NAD-bd_sf"/>
</dbReference>
<dbReference type="Gene3D" id="3.50.50.60">
    <property type="entry name" value="FAD/NAD(P)-binding domain"/>
    <property type="match status" value="1"/>
</dbReference>
<reference evidence="11" key="2">
    <citation type="submission" date="2020-06" db="EMBL/GenBank/DDBJ databases">
        <title>Helianthus annuus Genome sequencing and assembly Release 2.</title>
        <authorList>
            <person name="Gouzy J."/>
            <person name="Langlade N."/>
            <person name="Munos S."/>
        </authorList>
    </citation>
    <scope>NUCLEOTIDE SEQUENCE</scope>
    <source>
        <tissue evidence="11">Leaves</tissue>
    </source>
</reference>
<proteinExistence type="inferred from homology"/>
<keyword evidence="8" id="KW-0073">Auxin biosynthesis</keyword>
<keyword evidence="4 10" id="KW-0285">Flavoprotein</keyword>
<gene>
    <name evidence="11" type="ORF">HanXRQr2_Chr15g0673961</name>
</gene>
<evidence type="ECO:0000313" key="12">
    <source>
        <dbReference type="Proteomes" id="UP000215914"/>
    </source>
</evidence>
<evidence type="ECO:0000256" key="3">
    <source>
        <dbReference type="ARBA" id="ARBA00009183"/>
    </source>
</evidence>
<evidence type="ECO:0000256" key="2">
    <source>
        <dbReference type="ARBA" id="ARBA00004814"/>
    </source>
</evidence>
<dbReference type="PANTHER" id="PTHR43539:SF42">
    <property type="entry name" value="OS01G0273800 PROTEIN"/>
    <property type="match status" value="1"/>
</dbReference>
<evidence type="ECO:0000256" key="10">
    <source>
        <dbReference type="RuleBase" id="RU361177"/>
    </source>
</evidence>
<evidence type="ECO:0000256" key="7">
    <source>
        <dbReference type="ARBA" id="ARBA00023002"/>
    </source>
</evidence>
<dbReference type="GO" id="GO:0009851">
    <property type="term" value="P:auxin biosynthetic process"/>
    <property type="evidence" value="ECO:0007669"/>
    <property type="project" value="UniProtKB-KW"/>
</dbReference>
<comment type="cofactor">
    <cofactor evidence="1 10">
        <name>FAD</name>
        <dbReference type="ChEBI" id="CHEBI:57692"/>
    </cofactor>
</comment>
<comment type="pathway">
    <text evidence="2">Plant hormone metabolism; auxin biosynthesis.</text>
</comment>
<dbReference type="AlphaFoldDB" id="A0A9K3H311"/>
<evidence type="ECO:0000256" key="1">
    <source>
        <dbReference type="ARBA" id="ARBA00001974"/>
    </source>
</evidence>
<dbReference type="PANTHER" id="PTHR43539">
    <property type="entry name" value="FLAVIN-BINDING MONOOXYGENASE-LIKE PROTEIN (AFU_ORTHOLOGUE AFUA_4G09220)"/>
    <property type="match status" value="1"/>
</dbReference>
<accession>A0A9K3H311</accession>
<dbReference type="InterPro" id="IPR020946">
    <property type="entry name" value="Flavin_mOase-like"/>
</dbReference>
<dbReference type="EC" id="1.-.-.-" evidence="10"/>
<name>A0A9K3H311_HELAN</name>
<dbReference type="InterPro" id="IPR050982">
    <property type="entry name" value="Auxin_biosynth/cation_transpt"/>
</dbReference>